<dbReference type="InterPro" id="IPR023753">
    <property type="entry name" value="FAD/NAD-binding_dom"/>
</dbReference>
<comment type="similarity">
    <text evidence="2">Belongs to the NADH dehydrogenase family.</text>
</comment>
<dbReference type="InterPro" id="IPR036188">
    <property type="entry name" value="FAD/NAD-bd_sf"/>
</dbReference>
<dbReference type="PATRIC" id="fig|1613.112.peg.98"/>
<gene>
    <name evidence="7" type="ORF">LACFE_CDS0091</name>
</gene>
<dbReference type="Gene3D" id="3.50.50.100">
    <property type="match status" value="1"/>
</dbReference>
<evidence type="ECO:0000256" key="4">
    <source>
        <dbReference type="ARBA" id="ARBA00022827"/>
    </source>
</evidence>
<dbReference type="EC" id="1.6.5.9" evidence="7"/>
<dbReference type="AlphaFoldDB" id="A0A1D7ZUM0"/>
<evidence type="ECO:0000313" key="7">
    <source>
        <dbReference type="EMBL" id="AOR73573.1"/>
    </source>
</evidence>
<dbReference type="EMBL" id="CP017151">
    <property type="protein sequence ID" value="AOR73573.1"/>
    <property type="molecule type" value="Genomic_DNA"/>
</dbReference>
<keyword evidence="3" id="KW-0285">Flavoprotein</keyword>
<evidence type="ECO:0000256" key="1">
    <source>
        <dbReference type="ARBA" id="ARBA00001974"/>
    </source>
</evidence>
<dbReference type="Proteomes" id="UP000094714">
    <property type="component" value="Chromosome"/>
</dbReference>
<dbReference type="PRINTS" id="PR00411">
    <property type="entry name" value="PNDRDTASEI"/>
</dbReference>
<dbReference type="InterPro" id="IPR051169">
    <property type="entry name" value="NADH-Q_oxidoreductase"/>
</dbReference>
<sequence length="414" mass="44704">METGGIIMKKVVVLGAGYAGLKVVHELQKRAKGQVEITLVDKNNYHYEATALHEVTAGTLPPSKISYPVADIIKPAVTTFIQDEVTGFDLDDKTVSLKNHDALSYDYLVIALGFVSETFGVEGAEEYALPMANLEQAEAIHTHILKMMDEYKKTQDPNYLKLIVCGAGFTGIELAGALADGRKEYADRAGVNPSQIKIEVVEASTRLLPMFSEKLANYGVNVVKGLGVELVTGARIQKVEPDKITYTMGKDEEETTGTTTGKTIIWTTGVSGSPIVQADEALKARRGRSIPTDHLTVEGHDDAYIIGDVAAVMPPEGGRPYPTTAQIALGMGKYVAEDLANRIKNGSQLAKPFVYKSLGTVASVGNTRAFGEAMGHEYRGYVASALKKMIANESLYRVGGAGQVLRNGRFDLYH</sequence>
<dbReference type="GO" id="GO:0019646">
    <property type="term" value="P:aerobic electron transport chain"/>
    <property type="evidence" value="ECO:0007669"/>
    <property type="project" value="TreeGrafter"/>
</dbReference>
<dbReference type="PANTHER" id="PTHR42913:SF3">
    <property type="entry name" value="64 KDA MITOCHONDRIAL NADH DEHYDROGENASE (EUROFUNG)"/>
    <property type="match status" value="1"/>
</dbReference>
<evidence type="ECO:0000256" key="5">
    <source>
        <dbReference type="ARBA" id="ARBA00023002"/>
    </source>
</evidence>
<comment type="cofactor">
    <cofactor evidence="1">
        <name>FAD</name>
        <dbReference type="ChEBI" id="CHEBI:57692"/>
    </cofactor>
</comment>
<dbReference type="SUPFAM" id="SSF51905">
    <property type="entry name" value="FAD/NAD(P)-binding domain"/>
    <property type="match status" value="2"/>
</dbReference>
<reference evidence="7 8" key="1">
    <citation type="submission" date="2016-09" db="EMBL/GenBank/DDBJ databases">
        <title>Genome Sequence of the Lactobacillus fermentum strain NCC2970 (CNCM I-5068).</title>
        <authorList>
            <person name="Barretto C."/>
            <person name="Ngom-Bru C."/>
            <person name="Genevaz A."/>
            <person name="Fournier C."/>
            <person name="Moine D."/>
            <person name="Kassam M."/>
            <person name="Iltis A."/>
            <person name="Sagory-Zalkind P."/>
            <person name="Faucherand G."/>
            <person name="Descombes P."/>
            <person name="Duboux S."/>
        </authorList>
    </citation>
    <scope>NUCLEOTIDE SEQUENCE [LARGE SCALE GENOMIC DNA]</scope>
    <source>
        <strain evidence="7 8">NCC2970</strain>
    </source>
</reference>
<dbReference type="Pfam" id="PF07992">
    <property type="entry name" value="Pyr_redox_2"/>
    <property type="match status" value="1"/>
</dbReference>
<keyword evidence="5 7" id="KW-0560">Oxidoreductase</keyword>
<name>A0A1D7ZUM0_LIMFE</name>
<protein>
    <submittedName>
        <fullName evidence="7">NADH dehydrogenase</fullName>
        <ecNumber evidence="7">1.6.5.9</ecNumber>
    </submittedName>
</protein>
<evidence type="ECO:0000259" key="6">
    <source>
        <dbReference type="Pfam" id="PF07992"/>
    </source>
</evidence>
<dbReference type="PANTHER" id="PTHR42913">
    <property type="entry name" value="APOPTOSIS-INDUCING FACTOR 1"/>
    <property type="match status" value="1"/>
</dbReference>
<evidence type="ECO:0000256" key="3">
    <source>
        <dbReference type="ARBA" id="ARBA00022630"/>
    </source>
</evidence>
<accession>A0A1D7ZUM0</accession>
<keyword evidence="4" id="KW-0274">FAD</keyword>
<dbReference type="PRINTS" id="PR00368">
    <property type="entry name" value="FADPNR"/>
</dbReference>
<evidence type="ECO:0000313" key="8">
    <source>
        <dbReference type="Proteomes" id="UP000094714"/>
    </source>
</evidence>
<feature type="domain" description="FAD/NAD(P)-binding" evidence="6">
    <location>
        <begin position="9"/>
        <end position="332"/>
    </location>
</feature>
<evidence type="ECO:0000256" key="2">
    <source>
        <dbReference type="ARBA" id="ARBA00005272"/>
    </source>
</evidence>
<dbReference type="GO" id="GO:0050136">
    <property type="term" value="F:NADH dehydrogenase (quinone) (non-electrogenic) activity"/>
    <property type="evidence" value="ECO:0007669"/>
    <property type="project" value="UniProtKB-EC"/>
</dbReference>
<organism evidence="7 8">
    <name type="scientific">Limosilactobacillus fermentum</name>
    <name type="common">Lactobacillus fermentum</name>
    <dbReference type="NCBI Taxonomy" id="1613"/>
    <lineage>
        <taxon>Bacteria</taxon>
        <taxon>Bacillati</taxon>
        <taxon>Bacillota</taxon>
        <taxon>Bacilli</taxon>
        <taxon>Lactobacillales</taxon>
        <taxon>Lactobacillaceae</taxon>
        <taxon>Limosilactobacillus</taxon>
    </lineage>
</organism>
<proteinExistence type="inferred from homology"/>